<keyword evidence="10" id="KW-0966">Cell projection</keyword>
<dbReference type="GO" id="GO:0071978">
    <property type="term" value="P:bacterial-type flagellum-dependent swarming motility"/>
    <property type="evidence" value="ECO:0007669"/>
    <property type="project" value="TreeGrafter"/>
</dbReference>
<dbReference type="InterPro" id="IPR037058">
    <property type="entry name" value="Falgellar_hook_FlgE_sf"/>
</dbReference>
<dbReference type="InterPro" id="IPR011491">
    <property type="entry name" value="FlgE_D2"/>
</dbReference>
<dbReference type="PANTHER" id="PTHR30435:SF1">
    <property type="entry name" value="FLAGELLAR HOOK PROTEIN FLGE"/>
    <property type="match status" value="1"/>
</dbReference>
<keyword evidence="10" id="KW-0282">Flagellum</keyword>
<evidence type="ECO:0000313" key="10">
    <source>
        <dbReference type="EMBL" id="QPQ55336.1"/>
    </source>
</evidence>
<dbReference type="InterPro" id="IPR019776">
    <property type="entry name" value="Flagellar_basal_body_rod_CS"/>
</dbReference>
<dbReference type="InterPro" id="IPR001444">
    <property type="entry name" value="Flag_bb_rod_N"/>
</dbReference>
<dbReference type="RefSeq" id="WP_200972011.1">
    <property type="nucleotide sequence ID" value="NZ_CP065592.1"/>
</dbReference>
<dbReference type="NCBIfam" id="TIGR03506">
    <property type="entry name" value="FlgEFG_subfam"/>
    <property type="match status" value="1"/>
</dbReference>
<dbReference type="Gene3D" id="2.60.98.20">
    <property type="entry name" value="Flagellar hook protein FlgE"/>
    <property type="match status" value="1"/>
</dbReference>
<dbReference type="SUPFAM" id="SSF117143">
    <property type="entry name" value="Flagellar hook protein flgE"/>
    <property type="match status" value="1"/>
</dbReference>
<dbReference type="InterPro" id="IPR037925">
    <property type="entry name" value="FlgE/F/G-like"/>
</dbReference>
<dbReference type="Pfam" id="PF07559">
    <property type="entry name" value="FlgE_D2"/>
    <property type="match status" value="1"/>
</dbReference>
<dbReference type="Proteomes" id="UP000594873">
    <property type="component" value="Chromosome"/>
</dbReference>
<dbReference type="Pfam" id="PF06429">
    <property type="entry name" value="Flg_bbr_C"/>
    <property type="match status" value="1"/>
</dbReference>
<keyword evidence="11" id="KW-1185">Reference proteome</keyword>
<evidence type="ECO:0000259" key="9">
    <source>
        <dbReference type="Pfam" id="PF22692"/>
    </source>
</evidence>
<comment type="similarity">
    <text evidence="2 5">Belongs to the flagella basal body rod proteins family.</text>
</comment>
<dbReference type="InterPro" id="IPR053967">
    <property type="entry name" value="LlgE_F_G-like_D1"/>
</dbReference>
<keyword evidence="10" id="KW-0969">Cilium</keyword>
<dbReference type="PROSITE" id="PS00588">
    <property type="entry name" value="FLAGELLA_BB_ROD"/>
    <property type="match status" value="1"/>
</dbReference>
<reference evidence="10 11" key="1">
    <citation type="submission" date="2020-11" db="EMBL/GenBank/DDBJ databases">
        <title>Genome seq and assembly of Sphingosinicella sp.</title>
        <authorList>
            <person name="Chhetri G."/>
        </authorList>
    </citation>
    <scope>NUCLEOTIDE SEQUENCE [LARGE SCALE GENOMIC DNA]</scope>
    <source>
        <strain evidence="10 11">UDD2</strain>
    </source>
</reference>
<proteinExistence type="inferred from homology"/>
<evidence type="ECO:0000313" key="11">
    <source>
        <dbReference type="Proteomes" id="UP000594873"/>
    </source>
</evidence>
<gene>
    <name evidence="10" type="ORF">IC614_01610</name>
</gene>
<comment type="function">
    <text evidence="5">A flexible structure which links the flagellar filament to the drive apparatus in the basal body.</text>
</comment>
<evidence type="ECO:0000256" key="3">
    <source>
        <dbReference type="ARBA" id="ARBA00019015"/>
    </source>
</evidence>
<dbReference type="InterPro" id="IPR020013">
    <property type="entry name" value="Flagellar_FlgE/F/G"/>
</dbReference>
<evidence type="ECO:0000256" key="4">
    <source>
        <dbReference type="ARBA" id="ARBA00023143"/>
    </source>
</evidence>
<dbReference type="GO" id="GO:0005829">
    <property type="term" value="C:cytosol"/>
    <property type="evidence" value="ECO:0007669"/>
    <property type="project" value="TreeGrafter"/>
</dbReference>
<dbReference type="EMBL" id="CP065592">
    <property type="protein sequence ID" value="QPQ55336.1"/>
    <property type="molecule type" value="Genomic_DNA"/>
</dbReference>
<dbReference type="AlphaFoldDB" id="A0A7T2GK37"/>
<name>A0A7T2GK37_9SPHN</name>
<dbReference type="GO" id="GO:0009425">
    <property type="term" value="C:bacterial-type flagellum basal body"/>
    <property type="evidence" value="ECO:0007669"/>
    <property type="project" value="UniProtKB-SubCell"/>
</dbReference>
<dbReference type="GO" id="GO:0009424">
    <property type="term" value="C:bacterial-type flagellum hook"/>
    <property type="evidence" value="ECO:0007669"/>
    <property type="project" value="TreeGrafter"/>
</dbReference>
<feature type="domain" description="Flagellar hook protein FlgE D2" evidence="8">
    <location>
        <begin position="163"/>
        <end position="295"/>
    </location>
</feature>
<keyword evidence="4 5" id="KW-0975">Bacterial flagellum</keyword>
<evidence type="ECO:0000256" key="2">
    <source>
        <dbReference type="ARBA" id="ARBA00009677"/>
    </source>
</evidence>
<feature type="domain" description="Flagellar basal-body/hook protein C-terminal" evidence="7">
    <location>
        <begin position="369"/>
        <end position="414"/>
    </location>
</feature>
<protein>
    <recommendedName>
        <fullName evidence="3 5">Flagellar hook protein FlgE</fullName>
    </recommendedName>
</protein>
<dbReference type="InterPro" id="IPR010930">
    <property type="entry name" value="Flg_bb/hook_C_dom"/>
</dbReference>
<feature type="domain" description="Flagellar hook protein FlgE/F/G-like D1" evidence="9">
    <location>
        <begin position="78"/>
        <end position="135"/>
    </location>
</feature>
<comment type="subcellular location">
    <subcellularLocation>
        <location evidence="1 5">Bacterial flagellum basal body</location>
    </subcellularLocation>
</comment>
<evidence type="ECO:0000256" key="5">
    <source>
        <dbReference type="RuleBase" id="RU362116"/>
    </source>
</evidence>
<evidence type="ECO:0000259" key="8">
    <source>
        <dbReference type="Pfam" id="PF07559"/>
    </source>
</evidence>
<dbReference type="KEGG" id="sflv:IC614_01610"/>
<sequence length="416" mass="43601">MSFYTSLSGLKGAQADLATVSNNVANVNSYGFKKSMTLFGDIASGSRTTPGYGTRLKAIEQQFMQGGFEATARELDIAITGNGFLVTRSSLTGGPTLFTRNGHLSLSEDNYLMDAAGGYVQVMPVDNDGNVTSMELEAVSYLQVPELSGTPRATSEMNISLTLPSSASIPVAPFDRLDPNSYNHSVQTTVNDSEGRSIPSTIYYRRTSATTWETRLFVGNTEVSSNPLIPTPPTPLTLTFDAGTGALTAPLTRVNYAPVTPGGSSTPLNIGISYPAATTRQAASAFDLASLTQNGVAVGRLDDISIGDDGMVTATYSNGDTRGLGKVAIANFGNPVGLKQRGDAHWSVTGESGDAVLGEAGSQGFGAIQSGGLERANVDITEELVALISAQRNFQANAKAIETASNMTQSIMNMRT</sequence>
<organism evidence="10 11">
    <name type="scientific">Allosphingosinicella flava</name>
    <dbReference type="NCBI Taxonomy" id="2771430"/>
    <lineage>
        <taxon>Bacteria</taxon>
        <taxon>Pseudomonadati</taxon>
        <taxon>Pseudomonadota</taxon>
        <taxon>Alphaproteobacteria</taxon>
        <taxon>Sphingomonadales</taxon>
        <taxon>Sphingomonadaceae</taxon>
        <taxon>Allosphingosinicella</taxon>
    </lineage>
</organism>
<evidence type="ECO:0000259" key="7">
    <source>
        <dbReference type="Pfam" id="PF06429"/>
    </source>
</evidence>
<feature type="domain" description="Flagellar basal body rod protein N-terminal" evidence="6">
    <location>
        <begin position="3"/>
        <end position="33"/>
    </location>
</feature>
<accession>A0A7T2GK37</accession>
<evidence type="ECO:0000259" key="6">
    <source>
        <dbReference type="Pfam" id="PF00460"/>
    </source>
</evidence>
<dbReference type="PANTHER" id="PTHR30435">
    <property type="entry name" value="FLAGELLAR PROTEIN"/>
    <property type="match status" value="1"/>
</dbReference>
<evidence type="ECO:0000256" key="1">
    <source>
        <dbReference type="ARBA" id="ARBA00004117"/>
    </source>
</evidence>
<dbReference type="Pfam" id="PF22692">
    <property type="entry name" value="LlgE_F_G_D1"/>
    <property type="match status" value="1"/>
</dbReference>
<dbReference type="Pfam" id="PF00460">
    <property type="entry name" value="Flg_bb_rod"/>
    <property type="match status" value="1"/>
</dbReference>